<keyword evidence="9 15" id="KW-0472">Membrane</keyword>
<feature type="transmembrane region" description="Helical" evidence="15">
    <location>
        <begin position="600"/>
        <end position="623"/>
    </location>
</feature>
<feature type="transmembrane region" description="Helical" evidence="15">
    <location>
        <begin position="555"/>
        <end position="579"/>
    </location>
</feature>
<dbReference type="InterPro" id="IPR046338">
    <property type="entry name" value="GAIN_dom_sf"/>
</dbReference>
<dbReference type="OMA" id="DKKICRD"/>
<dbReference type="SMART" id="SM00181">
    <property type="entry name" value="EGF"/>
    <property type="match status" value="3"/>
</dbReference>
<feature type="domain" description="GAIN-B" evidence="17">
    <location>
        <begin position="247"/>
        <end position="410"/>
    </location>
</feature>
<feature type="transmembrane region" description="Helical" evidence="15">
    <location>
        <begin position="417"/>
        <end position="438"/>
    </location>
</feature>
<dbReference type="PROSITE" id="PS50261">
    <property type="entry name" value="G_PROTEIN_RECEP_F2_4"/>
    <property type="match status" value="1"/>
</dbReference>
<dbReference type="Gene3D" id="1.20.1070.10">
    <property type="entry name" value="Rhodopsin 7-helix transmembrane proteins"/>
    <property type="match status" value="1"/>
</dbReference>
<keyword evidence="11" id="KW-0675">Receptor</keyword>
<evidence type="ECO:0000256" key="4">
    <source>
        <dbReference type="ARBA" id="ARBA00022692"/>
    </source>
</evidence>
<dbReference type="PANTHER" id="PTHR12011">
    <property type="entry name" value="ADHESION G-PROTEIN COUPLED RECEPTOR"/>
    <property type="match status" value="1"/>
</dbReference>
<evidence type="ECO:0000259" key="18">
    <source>
        <dbReference type="PROSITE" id="PS50261"/>
    </source>
</evidence>
<organism evidence="19 20">
    <name type="scientific">Amphilophus citrinellus</name>
    <name type="common">Midas cichlid</name>
    <name type="synonym">Cichlasoma citrinellum</name>
    <dbReference type="NCBI Taxonomy" id="61819"/>
    <lineage>
        <taxon>Eukaryota</taxon>
        <taxon>Metazoa</taxon>
        <taxon>Chordata</taxon>
        <taxon>Craniata</taxon>
        <taxon>Vertebrata</taxon>
        <taxon>Euteleostomi</taxon>
        <taxon>Actinopterygii</taxon>
        <taxon>Neopterygii</taxon>
        <taxon>Teleostei</taxon>
        <taxon>Neoteleostei</taxon>
        <taxon>Acanthomorphata</taxon>
        <taxon>Ovalentaria</taxon>
        <taxon>Cichlomorphae</taxon>
        <taxon>Cichliformes</taxon>
        <taxon>Cichlidae</taxon>
        <taxon>New World cichlids</taxon>
        <taxon>Cichlasomatinae</taxon>
        <taxon>Heroini</taxon>
        <taxon>Amphilophus</taxon>
    </lineage>
</organism>
<dbReference type="PRINTS" id="PR01128">
    <property type="entry name" value="EMR1HORMONER"/>
</dbReference>
<dbReference type="Ensembl" id="ENSACIT00000022767.1">
    <property type="protein sequence ID" value="ENSACIP00000022177.1"/>
    <property type="gene ID" value="ENSACIG00000017234.1"/>
</dbReference>
<feature type="transmembrane region" description="Helical" evidence="15">
    <location>
        <begin position="518"/>
        <end position="543"/>
    </location>
</feature>
<evidence type="ECO:0000313" key="19">
    <source>
        <dbReference type="Ensembl" id="ENSACIP00000022177.1"/>
    </source>
</evidence>
<dbReference type="GO" id="GO:0007166">
    <property type="term" value="P:cell surface receptor signaling pathway"/>
    <property type="evidence" value="ECO:0007669"/>
    <property type="project" value="InterPro"/>
</dbReference>
<dbReference type="InterPro" id="IPR001740">
    <property type="entry name" value="GPCR_2_EMR1-like_rcpt"/>
</dbReference>
<sequence length="689" mass="77054">YLCVYFWFLSQAFRKATDVPDSAGNINECEDYDPCGDNTICKNTNGSYYCQCQDGFRSSTGEVNFIAGECKGKSSSVNEGNNSGWFGENIQECLENTNICGPNAKCYNTIPYYLCICNDGFISTTGKKNFSHDENASCEDIDECQRENVCGHNASCINTQGSYYCVCNAGFELKSGRFIFSGNLEQCEGEGCKYDIMHQNILLNMADELLSSTVLNYKRKVSDFLDLMGNALRLIGPFTTTSRINMSSTHTELEMLVHKGPVIPEGNATLSTKHANLDIQMETAAGDPKYYPGFSAVSLMSYSNLGNSTGGFSDGTKLQKNQSFKINSKVVTVTVSNRNTSHLTKPVKLTLRHLQQANQTSHVCVFWDSEEGGSWSDRGCSVMESNLEYTLCSCNHLGTFAIFTAFYEIEDKFELQLIIWVGLSLSLICLLFCILTFSMMRSIKNPRTTIHLHLCINLFIANLLFLAGISQIVNQDGCAVVTAILHFCYLVAFCWICLDSVQLFRMIVLVSNVNFKMIYMMAGGYGVPALIVAISLFANYQAYGTDRYCWLSVGFIWNFFGPACAVIIINIFFFFITVWKLAQKFSSVNPDLDDIHKIEAFTVNAVAQLFVLGNMWIFGRVLFEQNRTAMSFLTIFGSLEGVTLFIVYCLFSSQVSHVHDERDTKSCYSSSRKARVSRYLCKLTAQLNI</sequence>
<evidence type="ECO:0000256" key="11">
    <source>
        <dbReference type="ARBA" id="ARBA00023170"/>
    </source>
</evidence>
<feature type="domain" description="EGF-like" evidence="16">
    <location>
        <begin position="140"/>
        <end position="177"/>
    </location>
</feature>
<keyword evidence="4 15" id="KW-0812">Transmembrane</keyword>
<evidence type="ECO:0000256" key="13">
    <source>
        <dbReference type="ARBA" id="ARBA00023224"/>
    </source>
</evidence>
<dbReference type="InterPro" id="IPR017981">
    <property type="entry name" value="GPCR_2-like_7TM"/>
</dbReference>
<feature type="transmembrane region" description="Helical" evidence="15">
    <location>
        <begin position="450"/>
        <end position="473"/>
    </location>
</feature>
<dbReference type="Pfam" id="PF07645">
    <property type="entry name" value="EGF_CA"/>
    <property type="match status" value="2"/>
</dbReference>
<dbReference type="SMART" id="SM00303">
    <property type="entry name" value="GPS"/>
    <property type="match status" value="1"/>
</dbReference>
<feature type="domain" description="EGF-like" evidence="16">
    <location>
        <begin position="89"/>
        <end position="127"/>
    </location>
</feature>
<dbReference type="GO" id="GO:0005509">
    <property type="term" value="F:calcium ion binding"/>
    <property type="evidence" value="ECO:0007669"/>
    <property type="project" value="InterPro"/>
</dbReference>
<dbReference type="GO" id="GO:0007189">
    <property type="term" value="P:adenylate cyclase-activating G protein-coupled receptor signaling pathway"/>
    <property type="evidence" value="ECO:0007669"/>
    <property type="project" value="TreeGrafter"/>
</dbReference>
<evidence type="ECO:0000256" key="12">
    <source>
        <dbReference type="ARBA" id="ARBA00023180"/>
    </source>
</evidence>
<dbReference type="PROSITE" id="PS50221">
    <property type="entry name" value="GAIN_B"/>
    <property type="match status" value="1"/>
</dbReference>
<accession>A0A3Q0SGN8</accession>
<evidence type="ECO:0000256" key="9">
    <source>
        <dbReference type="ARBA" id="ARBA00023136"/>
    </source>
</evidence>
<name>A0A3Q0SGN8_AMPCI</name>
<dbReference type="PROSITE" id="PS01187">
    <property type="entry name" value="EGF_CA"/>
    <property type="match status" value="1"/>
</dbReference>
<dbReference type="Gene3D" id="2.60.220.50">
    <property type="match status" value="1"/>
</dbReference>
<dbReference type="InterPro" id="IPR000832">
    <property type="entry name" value="GPCR_2_secretin-like"/>
</dbReference>
<dbReference type="STRING" id="61819.ENSACIP00000022177"/>
<evidence type="ECO:0000313" key="20">
    <source>
        <dbReference type="Proteomes" id="UP000261340"/>
    </source>
</evidence>
<comment type="subcellular location">
    <subcellularLocation>
        <location evidence="1">Cell membrane</location>
        <topology evidence="1">Multi-pass membrane protein</topology>
    </subcellularLocation>
</comment>
<evidence type="ECO:0000256" key="8">
    <source>
        <dbReference type="ARBA" id="ARBA00023040"/>
    </source>
</evidence>
<feature type="domain" description="G-protein coupled receptors family 2 profile 2" evidence="18">
    <location>
        <begin position="415"/>
        <end position="652"/>
    </location>
</feature>
<evidence type="ECO:0000256" key="1">
    <source>
        <dbReference type="ARBA" id="ARBA00004651"/>
    </source>
</evidence>
<keyword evidence="6" id="KW-0677">Repeat</keyword>
<evidence type="ECO:0000256" key="2">
    <source>
        <dbReference type="ARBA" id="ARBA00022475"/>
    </source>
</evidence>
<dbReference type="PRINTS" id="PR00249">
    <property type="entry name" value="GPCRSECRETIN"/>
</dbReference>
<comment type="caution">
    <text evidence="14">Lacks conserved residue(s) required for the propagation of feature annotation.</text>
</comment>
<dbReference type="Pfam" id="PF00002">
    <property type="entry name" value="7tm_2"/>
    <property type="match status" value="1"/>
</dbReference>
<dbReference type="Pfam" id="PF12947">
    <property type="entry name" value="EGF_3"/>
    <property type="match status" value="1"/>
</dbReference>
<dbReference type="InterPro" id="IPR024731">
    <property type="entry name" value="NELL2-like_EGF"/>
</dbReference>
<dbReference type="PROSITE" id="PS50026">
    <property type="entry name" value="EGF_3"/>
    <property type="match status" value="3"/>
</dbReference>
<dbReference type="PANTHER" id="PTHR12011:SF433">
    <property type="entry name" value="ADHESION G PROTEIN-COUPLED RECEPTOR E1-LIKE-RELATED"/>
    <property type="match status" value="1"/>
</dbReference>
<keyword evidence="3 14" id="KW-0245">EGF-like domain</keyword>
<dbReference type="InterPro" id="IPR018097">
    <property type="entry name" value="EGF_Ca-bd_CS"/>
</dbReference>
<evidence type="ECO:0000256" key="15">
    <source>
        <dbReference type="SAM" id="Phobius"/>
    </source>
</evidence>
<keyword evidence="13" id="KW-0807">Transducer</keyword>
<keyword evidence="7 15" id="KW-1133">Transmembrane helix</keyword>
<evidence type="ECO:0000259" key="16">
    <source>
        <dbReference type="PROSITE" id="PS50026"/>
    </source>
</evidence>
<dbReference type="InterPro" id="IPR000203">
    <property type="entry name" value="GPS"/>
</dbReference>
<evidence type="ECO:0000256" key="14">
    <source>
        <dbReference type="PROSITE-ProRule" id="PRU00076"/>
    </source>
</evidence>
<reference evidence="19" key="1">
    <citation type="submission" date="2025-08" db="UniProtKB">
        <authorList>
            <consortium name="Ensembl"/>
        </authorList>
    </citation>
    <scope>IDENTIFICATION</scope>
</reference>
<evidence type="ECO:0000256" key="5">
    <source>
        <dbReference type="ARBA" id="ARBA00022729"/>
    </source>
</evidence>
<dbReference type="GO" id="GO:0030855">
    <property type="term" value="P:epithelial cell differentiation"/>
    <property type="evidence" value="ECO:0007669"/>
    <property type="project" value="UniProtKB-ARBA"/>
</dbReference>
<keyword evidence="8" id="KW-0297">G-protein coupled receptor</keyword>
<dbReference type="SMART" id="SM00179">
    <property type="entry name" value="EGF_CA"/>
    <property type="match status" value="3"/>
</dbReference>
<feature type="transmembrane region" description="Helical" evidence="15">
    <location>
        <begin position="479"/>
        <end position="498"/>
    </location>
</feature>
<dbReference type="Gene3D" id="2.10.25.10">
    <property type="entry name" value="Laminin"/>
    <property type="match status" value="3"/>
</dbReference>
<dbReference type="CDD" id="cd00054">
    <property type="entry name" value="EGF_CA"/>
    <property type="match status" value="3"/>
</dbReference>
<proteinExistence type="predicted"/>
<dbReference type="FunFam" id="2.10.25.10:FF:000038">
    <property type="entry name" value="Fibrillin 2"/>
    <property type="match status" value="1"/>
</dbReference>
<evidence type="ECO:0000259" key="17">
    <source>
        <dbReference type="PROSITE" id="PS50221"/>
    </source>
</evidence>
<dbReference type="Proteomes" id="UP000261340">
    <property type="component" value="Unplaced"/>
</dbReference>
<dbReference type="InterPro" id="IPR001881">
    <property type="entry name" value="EGF-like_Ca-bd_dom"/>
</dbReference>
<reference evidence="19" key="2">
    <citation type="submission" date="2025-09" db="UniProtKB">
        <authorList>
            <consortium name="Ensembl"/>
        </authorList>
    </citation>
    <scope>IDENTIFICATION</scope>
</reference>
<dbReference type="GO" id="GO:0004930">
    <property type="term" value="F:G protein-coupled receptor activity"/>
    <property type="evidence" value="ECO:0007669"/>
    <property type="project" value="UniProtKB-KW"/>
</dbReference>
<keyword evidence="2" id="KW-1003">Cell membrane</keyword>
<dbReference type="PROSITE" id="PS00010">
    <property type="entry name" value="ASX_HYDROXYL"/>
    <property type="match status" value="3"/>
</dbReference>
<dbReference type="SUPFAM" id="SSF57196">
    <property type="entry name" value="EGF/Laminin"/>
    <property type="match status" value="3"/>
</dbReference>
<protein>
    <submittedName>
        <fullName evidence="19">Si:ch211-241f5.3</fullName>
    </submittedName>
</protein>
<feature type="domain" description="EGF-like" evidence="16">
    <location>
        <begin position="25"/>
        <end position="62"/>
    </location>
</feature>
<keyword evidence="20" id="KW-1185">Reference proteome</keyword>
<keyword evidence="10" id="KW-1015">Disulfide bond</keyword>
<dbReference type="Pfam" id="PF01825">
    <property type="entry name" value="GPS"/>
    <property type="match status" value="1"/>
</dbReference>
<dbReference type="InterPro" id="IPR049883">
    <property type="entry name" value="NOTCH1_EGF-like"/>
</dbReference>
<keyword evidence="5" id="KW-0732">Signal</keyword>
<evidence type="ECO:0000256" key="3">
    <source>
        <dbReference type="ARBA" id="ARBA00022536"/>
    </source>
</evidence>
<dbReference type="AlphaFoldDB" id="A0A3Q0SGN8"/>
<evidence type="ECO:0000256" key="6">
    <source>
        <dbReference type="ARBA" id="ARBA00022737"/>
    </source>
</evidence>
<evidence type="ECO:0000256" key="10">
    <source>
        <dbReference type="ARBA" id="ARBA00023157"/>
    </source>
</evidence>
<dbReference type="GO" id="GO:0005886">
    <property type="term" value="C:plasma membrane"/>
    <property type="evidence" value="ECO:0007669"/>
    <property type="project" value="UniProtKB-SubCell"/>
</dbReference>
<dbReference type="GeneTree" id="ENSGT00940000160578"/>
<evidence type="ECO:0000256" key="7">
    <source>
        <dbReference type="ARBA" id="ARBA00022989"/>
    </source>
</evidence>
<dbReference type="InterPro" id="IPR057244">
    <property type="entry name" value="GAIN_B"/>
</dbReference>
<dbReference type="InterPro" id="IPR000152">
    <property type="entry name" value="EGF-type_Asp/Asn_hydroxyl_site"/>
</dbReference>
<feature type="transmembrane region" description="Helical" evidence="15">
    <location>
        <begin position="629"/>
        <end position="651"/>
    </location>
</feature>
<dbReference type="InterPro" id="IPR000742">
    <property type="entry name" value="EGF"/>
</dbReference>
<keyword evidence="12" id="KW-0325">Glycoprotein</keyword>